<reference evidence="2 3" key="1">
    <citation type="submission" date="2021-10" db="EMBL/GenBank/DDBJ databases">
        <authorList>
            <person name="Grouzdev D.S."/>
            <person name="Pantiukh K.S."/>
            <person name="Krutkina M.S."/>
        </authorList>
    </citation>
    <scope>NUCLEOTIDE SEQUENCE [LARGE SCALE GENOMIC DNA]</scope>
    <source>
        <strain evidence="2 3">Z-7514</strain>
    </source>
</reference>
<feature type="coiled-coil region" evidence="1">
    <location>
        <begin position="72"/>
        <end position="99"/>
    </location>
</feature>
<name>A0AAW4X1J3_9FIRM</name>
<comment type="caution">
    <text evidence="2">The sequence shown here is derived from an EMBL/GenBank/DDBJ whole genome shotgun (WGS) entry which is preliminary data.</text>
</comment>
<evidence type="ECO:0000313" key="3">
    <source>
        <dbReference type="Proteomes" id="UP001199296"/>
    </source>
</evidence>
<protein>
    <recommendedName>
        <fullName evidence="4">Bacterioferritin</fullName>
    </recommendedName>
</protein>
<dbReference type="RefSeq" id="WP_229346392.1">
    <property type="nucleotide sequence ID" value="NZ_JAJFAT010000015.1"/>
</dbReference>
<sequence>MGKYLLILFSFAGLESLNNFLFKKLESGDKLFVRAIILDAVPKLHEHLTSDVGFLGDKVANDLEESVVEGQHDNAEEYLKELKEKVANMDLELSIKKIDHHHLDNLKKGILEKELDAVFINFSNNKYISDQIKEQEIRDFLEKIKIKQYSFHDGKKDKA</sequence>
<dbReference type="AlphaFoldDB" id="A0AAW4X1J3"/>
<evidence type="ECO:0008006" key="4">
    <source>
        <dbReference type="Google" id="ProtNLM"/>
    </source>
</evidence>
<dbReference type="EMBL" id="JAJFAT010000015">
    <property type="protein sequence ID" value="MCC3145691.1"/>
    <property type="molecule type" value="Genomic_DNA"/>
</dbReference>
<keyword evidence="1" id="KW-0175">Coiled coil</keyword>
<gene>
    <name evidence="2" type="ORF">LJ207_10185</name>
</gene>
<evidence type="ECO:0000256" key="1">
    <source>
        <dbReference type="SAM" id="Coils"/>
    </source>
</evidence>
<dbReference type="Proteomes" id="UP001199296">
    <property type="component" value="Unassembled WGS sequence"/>
</dbReference>
<proteinExistence type="predicted"/>
<keyword evidence="3" id="KW-1185">Reference proteome</keyword>
<accession>A0AAW4X1J3</accession>
<evidence type="ECO:0000313" key="2">
    <source>
        <dbReference type="EMBL" id="MCC3145691.1"/>
    </source>
</evidence>
<organism evidence="2 3">
    <name type="scientific">Halanaerobium polyolivorans</name>
    <dbReference type="NCBI Taxonomy" id="2886943"/>
    <lineage>
        <taxon>Bacteria</taxon>
        <taxon>Bacillati</taxon>
        <taxon>Bacillota</taxon>
        <taxon>Clostridia</taxon>
        <taxon>Halanaerobiales</taxon>
        <taxon>Halanaerobiaceae</taxon>
        <taxon>Halanaerobium</taxon>
    </lineage>
</organism>